<protein>
    <recommendedName>
        <fullName evidence="4">DUF5671 domain-containing protein</fullName>
    </recommendedName>
</protein>
<evidence type="ECO:0008006" key="4">
    <source>
        <dbReference type="Google" id="ProtNLM"/>
    </source>
</evidence>
<organism evidence="2 3">
    <name type="scientific">Sphaerisporangium flaviroseum</name>
    <dbReference type="NCBI Taxonomy" id="509199"/>
    <lineage>
        <taxon>Bacteria</taxon>
        <taxon>Bacillati</taxon>
        <taxon>Actinomycetota</taxon>
        <taxon>Actinomycetes</taxon>
        <taxon>Streptosporangiales</taxon>
        <taxon>Streptosporangiaceae</taxon>
        <taxon>Sphaerisporangium</taxon>
    </lineage>
</organism>
<feature type="transmembrane region" description="Helical" evidence="1">
    <location>
        <begin position="121"/>
        <end position="142"/>
    </location>
</feature>
<keyword evidence="1" id="KW-0472">Membrane</keyword>
<proteinExistence type="predicted"/>
<keyword evidence="1" id="KW-0812">Transmembrane</keyword>
<evidence type="ECO:0000256" key="1">
    <source>
        <dbReference type="SAM" id="Phobius"/>
    </source>
</evidence>
<feature type="transmembrane region" description="Helical" evidence="1">
    <location>
        <begin position="36"/>
        <end position="55"/>
    </location>
</feature>
<reference evidence="3" key="1">
    <citation type="journal article" date="2019" name="Int. J. Syst. Evol. Microbiol.">
        <title>The Global Catalogue of Microorganisms (GCM) 10K type strain sequencing project: providing services to taxonomists for standard genome sequencing and annotation.</title>
        <authorList>
            <consortium name="The Broad Institute Genomics Platform"/>
            <consortium name="The Broad Institute Genome Sequencing Center for Infectious Disease"/>
            <person name="Wu L."/>
            <person name="Ma J."/>
        </authorList>
    </citation>
    <scope>NUCLEOTIDE SEQUENCE [LARGE SCALE GENOMIC DNA]</scope>
    <source>
        <strain evidence="3">JCM 16908</strain>
    </source>
</reference>
<keyword evidence="1" id="KW-1133">Transmembrane helix</keyword>
<dbReference type="Proteomes" id="UP001500888">
    <property type="component" value="Unassembled WGS sequence"/>
</dbReference>
<feature type="transmembrane region" description="Helical" evidence="1">
    <location>
        <begin position="88"/>
        <end position="109"/>
    </location>
</feature>
<accession>A0ABP7JD22</accession>
<gene>
    <name evidence="2" type="ORF">GCM10022226_74310</name>
</gene>
<dbReference type="EMBL" id="BAAAZR010000049">
    <property type="protein sequence ID" value="GAA3841008.1"/>
    <property type="molecule type" value="Genomic_DNA"/>
</dbReference>
<name>A0ABP7JD22_9ACTN</name>
<dbReference type="RefSeq" id="WP_344951809.1">
    <property type="nucleotide sequence ID" value="NZ_BAAAZR010000049.1"/>
</dbReference>
<feature type="transmembrane region" description="Helical" evidence="1">
    <location>
        <begin position="154"/>
        <end position="175"/>
    </location>
</feature>
<evidence type="ECO:0000313" key="3">
    <source>
        <dbReference type="Proteomes" id="UP001500888"/>
    </source>
</evidence>
<keyword evidence="3" id="KW-1185">Reference proteome</keyword>
<evidence type="ECO:0000313" key="2">
    <source>
        <dbReference type="EMBL" id="GAA3841008.1"/>
    </source>
</evidence>
<sequence>MGVEPEGGSPVAAVAGRSSGAAEEVYVSAVSRLTRILGTIVGSTSVVASLLYFFGWSHAYWFFNYFGVHSTLLDLTTSDYLMRSFDGLFVPVVVVACAGLLLLWGHVILRDRLAACSRPGVVRAVTTVTGIAGLVLALGGLLRVFGVRTVLDQYVTAAPLSIVTGVLLVAYTGHLRRSSATGPGGRERRAEAGPGAVAQWAAVLVLVALSLFWAANDYSAAVGRSRARQFAAKLPTYPGVIVYSDRSLSLDAPGVREVRCHDAKAAYRFRYSGLTLMIQSGGQYLFLPRSWSPARGTALLMPRDGSLRLEFLPVSARDVPLRSTC</sequence>
<feature type="transmembrane region" description="Helical" evidence="1">
    <location>
        <begin position="196"/>
        <end position="215"/>
    </location>
</feature>
<comment type="caution">
    <text evidence="2">The sequence shown here is derived from an EMBL/GenBank/DDBJ whole genome shotgun (WGS) entry which is preliminary data.</text>
</comment>